<evidence type="ECO:0000313" key="4">
    <source>
        <dbReference type="EMBL" id="TWT35382.1"/>
    </source>
</evidence>
<dbReference type="GO" id="GO:0005975">
    <property type="term" value="P:carbohydrate metabolic process"/>
    <property type="evidence" value="ECO:0007669"/>
    <property type="project" value="InterPro"/>
</dbReference>
<keyword evidence="4" id="KW-0378">Hydrolase</keyword>
<sequence precursor="true">MKSLQLALTLLSVGSCCWGRGANADDLTHLVNPQIDTHKSRWFYFSSACRPFGMVNLSPDTSTKGSWNSGYLYDDEFVRCFSHIHAWQMSGIPVMPTTGEFRGHLGMDEYKSRYSHDSEIVHPGYHKLTLERYGIDAELTSTCRTGWHRYTFPAGEAGYVLFDTGAFLAHGGVVASSVSRVGPTEIAGWSLMERTSRRPKDTRVFFVARFSRPFEEFLSWVGGELTLGAAGVEGAEAGSAVRFAASADRQVIVKIGISYTSIEGARRNLDAEASHWDFDRVRRESTQEWNEWLSRIRVTGGHPEHRIKLYTDLWHALLGRRIVSDADGSYCDMTRTRPRIQRKRLNAQGEPVYAHYAFDALWGSHWSLNILWTLAYPDVADGFCNTMVDMYRDGGLIPRGPSGGNYTYVMIGDPAAPFFAAAHNKGIRGYDVDAAYEGLRKNAFPGGIRDRAGYEHQANAGGGGIKHYVDLGYVPEDMGGGGAHRDGAAMTLEYAYQDWCLAQLARSLGKDSDYNLFMKRSQNYRSLWDGEARLVRPRMKDGSWMPGFTPTGKGMSCRGFCESNSMIYSHFVPHDMKGLIGIAGGAEAYATRLNESFEQSASSRFVADHGRHAEKLVDYDNQPGTAMAHLFNYAGKPWLSQKWVREVKLKAHGDTTPYGGYHGDEDQGQMGALGVLMAIGLFQVDGGAGSDSVYEITAPLFDEVRVQLHGAYFPGGEFRIVARNQSLENCYIQSAALNGRELNRCWLSHSEVAAGGTLELVLGASPNRSWGLEPPPSR</sequence>
<dbReference type="InterPro" id="IPR005887">
    <property type="entry name" value="GH92_a_mannosidase_put"/>
</dbReference>
<dbReference type="AlphaFoldDB" id="A0A5C5VCD1"/>
<evidence type="ECO:0000313" key="5">
    <source>
        <dbReference type="Proteomes" id="UP000316714"/>
    </source>
</evidence>
<dbReference type="PROSITE" id="PS51257">
    <property type="entry name" value="PROKAR_LIPOPROTEIN"/>
    <property type="match status" value="1"/>
</dbReference>
<dbReference type="InterPro" id="IPR050883">
    <property type="entry name" value="PNGase"/>
</dbReference>
<keyword evidence="1" id="KW-0732">Signal</keyword>
<dbReference type="GO" id="GO:0006516">
    <property type="term" value="P:glycoprotein catabolic process"/>
    <property type="evidence" value="ECO:0007669"/>
    <property type="project" value="TreeGrafter"/>
</dbReference>
<dbReference type="SUPFAM" id="SSF48208">
    <property type="entry name" value="Six-hairpin glycosidases"/>
    <property type="match status" value="1"/>
</dbReference>
<dbReference type="GO" id="GO:0030246">
    <property type="term" value="F:carbohydrate binding"/>
    <property type="evidence" value="ECO:0007669"/>
    <property type="project" value="InterPro"/>
</dbReference>
<gene>
    <name evidence="4" type="ORF">KOR34_02730</name>
</gene>
<dbReference type="InterPro" id="IPR041371">
    <property type="entry name" value="GH92_N"/>
</dbReference>
<dbReference type="OrthoDB" id="9804511at2"/>
<dbReference type="Gene3D" id="3.30.2080.10">
    <property type="entry name" value="GH92 mannosidase domain"/>
    <property type="match status" value="1"/>
</dbReference>
<keyword evidence="5" id="KW-1185">Reference proteome</keyword>
<organism evidence="4 5">
    <name type="scientific">Posidoniimonas corsicana</name>
    <dbReference type="NCBI Taxonomy" id="1938618"/>
    <lineage>
        <taxon>Bacteria</taxon>
        <taxon>Pseudomonadati</taxon>
        <taxon>Planctomycetota</taxon>
        <taxon>Planctomycetia</taxon>
        <taxon>Pirellulales</taxon>
        <taxon>Lacipirellulaceae</taxon>
        <taxon>Posidoniimonas</taxon>
    </lineage>
</organism>
<dbReference type="Pfam" id="PF17678">
    <property type="entry name" value="Glyco_hydro_92N"/>
    <property type="match status" value="1"/>
</dbReference>
<dbReference type="PANTHER" id="PTHR12143:SF39">
    <property type="entry name" value="SECRETED PROTEIN"/>
    <property type="match status" value="1"/>
</dbReference>
<feature type="domain" description="Glycosyl hydrolase family 92" evidence="2">
    <location>
        <begin position="264"/>
        <end position="763"/>
    </location>
</feature>
<dbReference type="Gene3D" id="1.20.1610.10">
    <property type="entry name" value="alpha-1,2-mannosidases domains"/>
    <property type="match status" value="1"/>
</dbReference>
<reference evidence="4 5" key="1">
    <citation type="submission" date="2019-02" db="EMBL/GenBank/DDBJ databases">
        <title>Deep-cultivation of Planctomycetes and their phenomic and genomic characterization uncovers novel biology.</title>
        <authorList>
            <person name="Wiegand S."/>
            <person name="Jogler M."/>
            <person name="Boedeker C."/>
            <person name="Pinto D."/>
            <person name="Vollmers J."/>
            <person name="Rivas-Marin E."/>
            <person name="Kohn T."/>
            <person name="Peeters S.H."/>
            <person name="Heuer A."/>
            <person name="Rast P."/>
            <person name="Oberbeckmann S."/>
            <person name="Bunk B."/>
            <person name="Jeske O."/>
            <person name="Meyerdierks A."/>
            <person name="Storesund J.E."/>
            <person name="Kallscheuer N."/>
            <person name="Luecker S."/>
            <person name="Lage O.M."/>
            <person name="Pohl T."/>
            <person name="Merkel B.J."/>
            <person name="Hornburger P."/>
            <person name="Mueller R.-W."/>
            <person name="Bruemmer F."/>
            <person name="Labrenz M."/>
            <person name="Spormann A.M."/>
            <person name="Op Den Camp H."/>
            <person name="Overmann J."/>
            <person name="Amann R."/>
            <person name="Jetten M.S.M."/>
            <person name="Mascher T."/>
            <person name="Medema M.H."/>
            <person name="Devos D.P."/>
            <person name="Kaster A.-K."/>
            <person name="Ovreas L."/>
            <person name="Rohde M."/>
            <person name="Galperin M.Y."/>
            <person name="Jogler C."/>
        </authorList>
    </citation>
    <scope>NUCLEOTIDE SEQUENCE [LARGE SCALE GENOMIC DNA]</scope>
    <source>
        <strain evidence="4 5">KOR34</strain>
    </source>
</reference>
<name>A0A5C5VCD1_9BACT</name>
<dbReference type="InterPro" id="IPR014718">
    <property type="entry name" value="GH-type_carb-bd"/>
</dbReference>
<dbReference type="GO" id="GO:0000224">
    <property type="term" value="F:peptide-N4-(N-acetyl-beta-glucosaminyl)asparagine amidase activity"/>
    <property type="evidence" value="ECO:0007669"/>
    <property type="project" value="TreeGrafter"/>
</dbReference>
<feature type="signal peptide" evidence="1">
    <location>
        <begin position="1"/>
        <end position="24"/>
    </location>
</feature>
<evidence type="ECO:0000259" key="2">
    <source>
        <dbReference type="Pfam" id="PF07971"/>
    </source>
</evidence>
<comment type="caution">
    <text evidence="4">The sequence shown here is derived from an EMBL/GenBank/DDBJ whole genome shotgun (WGS) entry which is preliminary data.</text>
</comment>
<dbReference type="RefSeq" id="WP_146561513.1">
    <property type="nucleotide sequence ID" value="NZ_SIHJ01000001.1"/>
</dbReference>
<proteinExistence type="predicted"/>
<dbReference type="GO" id="GO:0005829">
    <property type="term" value="C:cytosol"/>
    <property type="evidence" value="ECO:0007669"/>
    <property type="project" value="TreeGrafter"/>
</dbReference>
<dbReference type="NCBIfam" id="TIGR01180">
    <property type="entry name" value="aman2_put"/>
    <property type="match status" value="1"/>
</dbReference>
<dbReference type="Proteomes" id="UP000316714">
    <property type="component" value="Unassembled WGS sequence"/>
</dbReference>
<accession>A0A5C5VCD1</accession>
<protein>
    <submittedName>
        <fullName evidence="4">Glycosyl hydrolase family 92</fullName>
    </submittedName>
</protein>
<dbReference type="EMBL" id="SIHJ01000001">
    <property type="protein sequence ID" value="TWT35382.1"/>
    <property type="molecule type" value="Genomic_DNA"/>
</dbReference>
<dbReference type="PANTHER" id="PTHR12143">
    <property type="entry name" value="PEPTIDE N-GLYCANASE PNGASE -RELATED"/>
    <property type="match status" value="1"/>
</dbReference>
<dbReference type="Pfam" id="PF07971">
    <property type="entry name" value="Glyco_hydro_92"/>
    <property type="match status" value="1"/>
</dbReference>
<evidence type="ECO:0000256" key="1">
    <source>
        <dbReference type="SAM" id="SignalP"/>
    </source>
</evidence>
<dbReference type="Gene3D" id="1.20.1050.60">
    <property type="entry name" value="alpha-1,2-mannosidase"/>
    <property type="match status" value="1"/>
</dbReference>
<evidence type="ECO:0000259" key="3">
    <source>
        <dbReference type="Pfam" id="PF17678"/>
    </source>
</evidence>
<dbReference type="InterPro" id="IPR012939">
    <property type="entry name" value="Glyco_hydro_92"/>
</dbReference>
<feature type="chain" id="PRO_5022805754" evidence="1">
    <location>
        <begin position="25"/>
        <end position="778"/>
    </location>
</feature>
<dbReference type="InterPro" id="IPR008928">
    <property type="entry name" value="6-hairpin_glycosidase_sf"/>
</dbReference>
<dbReference type="Gene3D" id="2.70.98.10">
    <property type="match status" value="1"/>
</dbReference>
<feature type="domain" description="Glycosyl hydrolase family 92 N-terminal" evidence="3">
    <location>
        <begin position="30"/>
        <end position="258"/>
    </location>
</feature>